<dbReference type="OrthoDB" id="669053at2"/>
<dbReference type="Pfam" id="PF14391">
    <property type="entry name" value="DUF4421"/>
    <property type="match status" value="1"/>
</dbReference>
<evidence type="ECO:0000313" key="2">
    <source>
        <dbReference type="EMBL" id="QCK16963.1"/>
    </source>
</evidence>
<organism evidence="2 3">
    <name type="scientific">Mangrovivirga cuniculi</name>
    <dbReference type="NCBI Taxonomy" id="2715131"/>
    <lineage>
        <taxon>Bacteria</taxon>
        <taxon>Pseudomonadati</taxon>
        <taxon>Bacteroidota</taxon>
        <taxon>Cytophagia</taxon>
        <taxon>Cytophagales</taxon>
        <taxon>Mangrovivirgaceae</taxon>
        <taxon>Mangrovivirga</taxon>
    </lineage>
</organism>
<dbReference type="AlphaFoldDB" id="A0A4D7JQE6"/>
<proteinExistence type="predicted"/>
<feature type="signal peptide" evidence="1">
    <location>
        <begin position="1"/>
        <end position="19"/>
    </location>
</feature>
<accession>A0A4D7JQE6</accession>
<dbReference type="KEGG" id="fpf:DCC35_20630"/>
<name>A0A4D7JQE6_9BACT</name>
<gene>
    <name evidence="2" type="ORF">DCC35_20630</name>
</gene>
<protein>
    <recommendedName>
        <fullName evidence="4">DUF4421 domain-containing protein</fullName>
    </recommendedName>
</protein>
<dbReference type="InterPro" id="IPR025535">
    <property type="entry name" value="DUF4421"/>
</dbReference>
<reference evidence="2 3" key="1">
    <citation type="submission" date="2018-04" db="EMBL/GenBank/DDBJ databases">
        <title>Complete genome uncultured novel isolate.</title>
        <authorList>
            <person name="Merlino G."/>
        </authorList>
    </citation>
    <scope>NUCLEOTIDE SEQUENCE [LARGE SCALE GENOMIC DNA]</scope>
    <source>
        <strain evidence="3">R1DC9</strain>
    </source>
</reference>
<sequence>MRHLLVVLFLIGFCGYAQEETDTLSSDRSDYIERFDDYLYVKGLLGNRSLNVTLATEDQQTIQYRPNGNGLIGFGGYAFDLAFEVTFRLPEREDGDNARLYGNTDYSDFQVNLYGTQFGVDFYLQKYQGFYISNASQINQNWQNGDPHPQRSDLSVRNVSFTGFWIENSEKFSFKSSFNQTERQKKSAGSFLIGSTMSDIKVEADSAINTIPDNDFNPTVRYSGGKFTTLTVMPGYTHNFILKQLFLNTTLAAGIGLQWQKYPFEGKQVRNTQIRAALNGRLSFGYNGDKVFTGTSIVFQNANANTRNVNLNVSAWNFKLFLGYRIKEFGIFKKDLMPF</sequence>
<evidence type="ECO:0000256" key="1">
    <source>
        <dbReference type="SAM" id="SignalP"/>
    </source>
</evidence>
<dbReference type="RefSeq" id="WP_137092555.1">
    <property type="nucleotide sequence ID" value="NZ_CP028923.1"/>
</dbReference>
<keyword evidence="3" id="KW-1185">Reference proteome</keyword>
<keyword evidence="1" id="KW-0732">Signal</keyword>
<evidence type="ECO:0000313" key="3">
    <source>
        <dbReference type="Proteomes" id="UP000298616"/>
    </source>
</evidence>
<dbReference type="Proteomes" id="UP000298616">
    <property type="component" value="Chromosome"/>
</dbReference>
<dbReference type="EMBL" id="CP028923">
    <property type="protein sequence ID" value="QCK16963.1"/>
    <property type="molecule type" value="Genomic_DNA"/>
</dbReference>
<feature type="chain" id="PRO_5020327618" description="DUF4421 domain-containing protein" evidence="1">
    <location>
        <begin position="20"/>
        <end position="339"/>
    </location>
</feature>
<evidence type="ECO:0008006" key="4">
    <source>
        <dbReference type="Google" id="ProtNLM"/>
    </source>
</evidence>